<reference evidence="1 2" key="1">
    <citation type="submission" date="2020-11" db="EMBL/GenBank/DDBJ databases">
        <authorList>
            <person name="Wallbank WR R."/>
            <person name="Pardo Diaz C."/>
            <person name="Kozak K."/>
            <person name="Martin S."/>
            <person name="Jiggins C."/>
            <person name="Moest M."/>
            <person name="Warren A I."/>
            <person name="Generalovic N T."/>
            <person name="Byers J.R.P. K."/>
            <person name="Montejo-Kovacevich G."/>
            <person name="Yen C E."/>
        </authorList>
    </citation>
    <scope>NUCLEOTIDE SEQUENCE [LARGE SCALE GENOMIC DNA]</scope>
</reference>
<sequence length="77" mass="9127">MRTKNYLHYKIVYHIKVSNDFTPKTLFYTTSAFCITSHQSAFILNVADPIEILQQKIRSKKCYALRKHGERMLSIFQ</sequence>
<gene>
    <name evidence="1" type="ORF">HERILL_LOCUS15371</name>
</gene>
<dbReference type="InParanoid" id="A0A7R8V565"/>
<protein>
    <submittedName>
        <fullName evidence="1">Uncharacterized protein</fullName>
    </submittedName>
</protein>
<dbReference type="Proteomes" id="UP000594454">
    <property type="component" value="Chromosome 6"/>
</dbReference>
<proteinExistence type="predicted"/>
<dbReference type="AlphaFoldDB" id="A0A7R8V565"/>
<dbReference type="EMBL" id="LR899014">
    <property type="protein sequence ID" value="CAD7093061.1"/>
    <property type="molecule type" value="Genomic_DNA"/>
</dbReference>
<organism evidence="1 2">
    <name type="scientific">Hermetia illucens</name>
    <name type="common">Black soldier fly</name>
    <dbReference type="NCBI Taxonomy" id="343691"/>
    <lineage>
        <taxon>Eukaryota</taxon>
        <taxon>Metazoa</taxon>
        <taxon>Ecdysozoa</taxon>
        <taxon>Arthropoda</taxon>
        <taxon>Hexapoda</taxon>
        <taxon>Insecta</taxon>
        <taxon>Pterygota</taxon>
        <taxon>Neoptera</taxon>
        <taxon>Endopterygota</taxon>
        <taxon>Diptera</taxon>
        <taxon>Brachycera</taxon>
        <taxon>Stratiomyomorpha</taxon>
        <taxon>Stratiomyidae</taxon>
        <taxon>Hermetiinae</taxon>
        <taxon>Hermetia</taxon>
    </lineage>
</organism>
<evidence type="ECO:0000313" key="1">
    <source>
        <dbReference type="EMBL" id="CAD7093061.1"/>
    </source>
</evidence>
<accession>A0A7R8V565</accession>
<keyword evidence="2" id="KW-1185">Reference proteome</keyword>
<name>A0A7R8V565_HERIL</name>
<evidence type="ECO:0000313" key="2">
    <source>
        <dbReference type="Proteomes" id="UP000594454"/>
    </source>
</evidence>